<dbReference type="GO" id="GO:0003700">
    <property type="term" value="F:DNA-binding transcription factor activity"/>
    <property type="evidence" value="ECO:0007669"/>
    <property type="project" value="TreeGrafter"/>
</dbReference>
<sequence length="343" mass="38172">MQASQNTKRSTLKDIASRVGVSPRAVSSALNGTGRVSPATQEKIRRVAKELNYRPNTAARGLVQNRSYLLGALFPYANVSFFNDIISGIEEKCNEFEYDMLLGNANLLDEKDERPALMRMINRGVDGILCAPDYREIELFRSLESQGIPTVQVMTRIEQSSLPFIGVDNTRGGYLATRHLMELGHEKIGFLKSNRLHYSEIEDRYAGYMKALIQSGIRLDIDEYSQACDQTIQGGYEATRELLKRRPDITAIVSPTDYAAIGSIRACLETGRQIPETISVIGYDDLSIAGNQIVYPLTTVAQPKREIGLQAFDMLKIRMGGGDCENRILEPRLVIRQTTASPG</sequence>
<dbReference type="InterPro" id="IPR010982">
    <property type="entry name" value="Lambda_DNA-bd_dom_sf"/>
</dbReference>
<dbReference type="InterPro" id="IPR028082">
    <property type="entry name" value="Peripla_BP_I"/>
</dbReference>
<dbReference type="OrthoDB" id="305766at2"/>
<dbReference type="SUPFAM" id="SSF47413">
    <property type="entry name" value="lambda repressor-like DNA-binding domains"/>
    <property type="match status" value="1"/>
</dbReference>
<dbReference type="KEGG" id="slr:L21SP2_0526"/>
<evidence type="ECO:0000313" key="5">
    <source>
        <dbReference type="EMBL" id="AHC13958.1"/>
    </source>
</evidence>
<dbReference type="PROSITE" id="PS00356">
    <property type="entry name" value="HTH_LACI_1"/>
    <property type="match status" value="1"/>
</dbReference>
<keyword evidence="6" id="KW-1185">Reference proteome</keyword>
<reference evidence="5 6" key="1">
    <citation type="journal article" date="2015" name="Stand. Genomic Sci.">
        <title>Complete genome sequence and description of Salinispira pacifica gen. nov., sp. nov., a novel spirochaete isolated form a hypersaline microbial mat.</title>
        <authorList>
            <person name="Ben Hania W."/>
            <person name="Joseph M."/>
            <person name="Schumann P."/>
            <person name="Bunk B."/>
            <person name="Fiebig A."/>
            <person name="Sproer C."/>
            <person name="Klenk H.P."/>
            <person name="Fardeau M.L."/>
            <person name="Spring S."/>
        </authorList>
    </citation>
    <scope>NUCLEOTIDE SEQUENCE [LARGE SCALE GENOMIC DNA]</scope>
    <source>
        <strain evidence="5 6">L21-RPul-D2</strain>
    </source>
</reference>
<dbReference type="eggNOG" id="COG1609">
    <property type="taxonomic scope" value="Bacteria"/>
</dbReference>
<dbReference type="EMBL" id="CP006939">
    <property type="protein sequence ID" value="AHC13958.1"/>
    <property type="molecule type" value="Genomic_DNA"/>
</dbReference>
<keyword evidence="3" id="KW-0804">Transcription</keyword>
<protein>
    <submittedName>
        <fullName evidence="5">Transcriptional regulator</fullName>
    </submittedName>
</protein>
<evidence type="ECO:0000256" key="1">
    <source>
        <dbReference type="ARBA" id="ARBA00023015"/>
    </source>
</evidence>
<dbReference type="InterPro" id="IPR000843">
    <property type="entry name" value="HTH_LacI"/>
</dbReference>
<keyword evidence="2" id="KW-0238">DNA-binding</keyword>
<dbReference type="SMART" id="SM00354">
    <property type="entry name" value="HTH_LACI"/>
    <property type="match status" value="1"/>
</dbReference>
<feature type="domain" description="HTH lacI-type" evidence="4">
    <location>
        <begin position="10"/>
        <end position="64"/>
    </location>
</feature>
<dbReference type="AlphaFoldDB" id="V5WDS4"/>
<dbReference type="PROSITE" id="PS50932">
    <property type="entry name" value="HTH_LACI_2"/>
    <property type="match status" value="1"/>
</dbReference>
<accession>V5WDS4</accession>
<dbReference type="Gene3D" id="1.10.260.40">
    <property type="entry name" value="lambda repressor-like DNA-binding domains"/>
    <property type="match status" value="1"/>
</dbReference>
<dbReference type="STRING" id="1307761.L21SP2_0526"/>
<dbReference type="Pfam" id="PF00532">
    <property type="entry name" value="Peripla_BP_1"/>
    <property type="match status" value="1"/>
</dbReference>
<evidence type="ECO:0000313" key="6">
    <source>
        <dbReference type="Proteomes" id="UP000018680"/>
    </source>
</evidence>
<dbReference type="InterPro" id="IPR001761">
    <property type="entry name" value="Peripla_BP/Lac1_sug-bd_dom"/>
</dbReference>
<keyword evidence="1" id="KW-0805">Transcription regulation</keyword>
<dbReference type="PATRIC" id="fig|1307761.3.peg.527"/>
<dbReference type="Gene3D" id="3.40.50.2300">
    <property type="match status" value="2"/>
</dbReference>
<dbReference type="GO" id="GO:0000976">
    <property type="term" value="F:transcription cis-regulatory region binding"/>
    <property type="evidence" value="ECO:0007669"/>
    <property type="project" value="TreeGrafter"/>
</dbReference>
<dbReference type="Proteomes" id="UP000018680">
    <property type="component" value="Chromosome"/>
</dbReference>
<evidence type="ECO:0000256" key="3">
    <source>
        <dbReference type="ARBA" id="ARBA00023163"/>
    </source>
</evidence>
<evidence type="ECO:0000256" key="2">
    <source>
        <dbReference type="ARBA" id="ARBA00023125"/>
    </source>
</evidence>
<dbReference type="CDD" id="cd06267">
    <property type="entry name" value="PBP1_LacI_sugar_binding-like"/>
    <property type="match status" value="1"/>
</dbReference>
<dbReference type="PANTHER" id="PTHR30146:SF109">
    <property type="entry name" value="HTH-TYPE TRANSCRIPTIONAL REGULATOR GALS"/>
    <property type="match status" value="1"/>
</dbReference>
<dbReference type="RefSeq" id="WP_024266890.1">
    <property type="nucleotide sequence ID" value="NC_023035.1"/>
</dbReference>
<evidence type="ECO:0000259" key="4">
    <source>
        <dbReference type="PROSITE" id="PS50932"/>
    </source>
</evidence>
<proteinExistence type="predicted"/>
<name>V5WDS4_9SPIO</name>
<dbReference type="PANTHER" id="PTHR30146">
    <property type="entry name" value="LACI-RELATED TRANSCRIPTIONAL REPRESSOR"/>
    <property type="match status" value="1"/>
</dbReference>
<gene>
    <name evidence="5" type="ORF">L21SP2_0526</name>
</gene>
<dbReference type="Pfam" id="PF00356">
    <property type="entry name" value="LacI"/>
    <property type="match status" value="1"/>
</dbReference>
<dbReference type="HOGENOM" id="CLU_037628_6_1_12"/>
<dbReference type="CDD" id="cd01392">
    <property type="entry name" value="HTH_LacI"/>
    <property type="match status" value="1"/>
</dbReference>
<organism evidence="5 6">
    <name type="scientific">Salinispira pacifica</name>
    <dbReference type="NCBI Taxonomy" id="1307761"/>
    <lineage>
        <taxon>Bacteria</taxon>
        <taxon>Pseudomonadati</taxon>
        <taxon>Spirochaetota</taxon>
        <taxon>Spirochaetia</taxon>
        <taxon>Spirochaetales</taxon>
        <taxon>Spirochaetaceae</taxon>
        <taxon>Salinispira</taxon>
    </lineage>
</organism>
<dbReference type="SUPFAM" id="SSF53822">
    <property type="entry name" value="Periplasmic binding protein-like I"/>
    <property type="match status" value="1"/>
</dbReference>